<dbReference type="SUPFAM" id="SSF52091">
    <property type="entry name" value="SpoIIaa-like"/>
    <property type="match status" value="1"/>
</dbReference>
<dbReference type="PROSITE" id="PS50801">
    <property type="entry name" value="STAS"/>
    <property type="match status" value="1"/>
</dbReference>
<dbReference type="OrthoDB" id="8301072at2"/>
<dbReference type="InterPro" id="IPR002645">
    <property type="entry name" value="STAS_dom"/>
</dbReference>
<keyword evidence="3" id="KW-1185">Reference proteome</keyword>
<dbReference type="InterPro" id="IPR036513">
    <property type="entry name" value="STAS_dom_sf"/>
</dbReference>
<protein>
    <submittedName>
        <fullName evidence="2">STAS domain-containing protein</fullName>
    </submittedName>
</protein>
<evidence type="ECO:0000259" key="1">
    <source>
        <dbReference type="PROSITE" id="PS50801"/>
    </source>
</evidence>
<feature type="domain" description="STAS" evidence="1">
    <location>
        <begin position="1"/>
        <end position="91"/>
    </location>
</feature>
<evidence type="ECO:0000313" key="3">
    <source>
        <dbReference type="Proteomes" id="UP000199101"/>
    </source>
</evidence>
<gene>
    <name evidence="2" type="ORF">GA0061103_1807</name>
</gene>
<proteinExistence type="predicted"/>
<dbReference type="Proteomes" id="UP000199101">
    <property type="component" value="Unassembled WGS sequence"/>
</dbReference>
<dbReference type="RefSeq" id="WP_092707240.1">
    <property type="nucleotide sequence ID" value="NZ_FMAG01000001.1"/>
</dbReference>
<organism evidence="2 3">
    <name type="scientific">Rhizobium multihospitium</name>
    <dbReference type="NCBI Taxonomy" id="410764"/>
    <lineage>
        <taxon>Bacteria</taxon>
        <taxon>Pseudomonadati</taxon>
        <taxon>Pseudomonadota</taxon>
        <taxon>Alphaproteobacteria</taxon>
        <taxon>Hyphomicrobiales</taxon>
        <taxon>Rhizobiaceae</taxon>
        <taxon>Rhizobium/Agrobacterium group</taxon>
        <taxon>Rhizobium</taxon>
    </lineage>
</organism>
<sequence>MSQQSEILHLHGPLTIKTITNVRDIVQVYLQEAALRNHALIIDIDSGEEIDLTLPQLLLSARQTAARAGVAVTLSKPADGNFLTVLQRAGLLCGDRQKDSFWLEGKAA</sequence>
<accession>A0A1C3UAC8</accession>
<dbReference type="Gene3D" id="3.30.750.24">
    <property type="entry name" value="STAS domain"/>
    <property type="match status" value="1"/>
</dbReference>
<dbReference type="AlphaFoldDB" id="A0A1C3UAC8"/>
<evidence type="ECO:0000313" key="2">
    <source>
        <dbReference type="EMBL" id="SCB12446.1"/>
    </source>
</evidence>
<dbReference type="EMBL" id="FMAG01000001">
    <property type="protein sequence ID" value="SCB12446.1"/>
    <property type="molecule type" value="Genomic_DNA"/>
</dbReference>
<dbReference type="STRING" id="410764.GA0061103_1807"/>
<name>A0A1C3UAC8_9HYPH</name>
<reference evidence="3" key="1">
    <citation type="submission" date="2016-08" db="EMBL/GenBank/DDBJ databases">
        <authorList>
            <person name="Varghese N."/>
            <person name="Submissions Spin"/>
        </authorList>
    </citation>
    <scope>NUCLEOTIDE SEQUENCE [LARGE SCALE GENOMIC DNA]</scope>
    <source>
        <strain evidence="3">HAMBI 2975</strain>
    </source>
</reference>